<keyword evidence="10 14" id="KW-0472">Membrane</keyword>
<feature type="compositionally biased region" description="Polar residues" evidence="13">
    <location>
        <begin position="837"/>
        <end position="857"/>
    </location>
</feature>
<feature type="transmembrane region" description="Helical" evidence="14">
    <location>
        <begin position="443"/>
        <end position="468"/>
    </location>
</feature>
<evidence type="ECO:0000256" key="7">
    <source>
        <dbReference type="ARBA" id="ARBA00022777"/>
    </source>
</evidence>
<keyword evidence="9 14" id="KW-1133">Transmembrane helix</keyword>
<keyword evidence="11" id="KW-0325">Glycoprotein</keyword>
<organism evidence="17 18">
    <name type="scientific">Camelina sativa</name>
    <name type="common">False flax</name>
    <name type="synonym">Myagrum sativum</name>
    <dbReference type="NCBI Taxonomy" id="90675"/>
    <lineage>
        <taxon>Eukaryota</taxon>
        <taxon>Viridiplantae</taxon>
        <taxon>Streptophyta</taxon>
        <taxon>Embryophyta</taxon>
        <taxon>Tracheophyta</taxon>
        <taxon>Spermatophyta</taxon>
        <taxon>Magnoliopsida</taxon>
        <taxon>eudicotyledons</taxon>
        <taxon>Gunneridae</taxon>
        <taxon>Pentapetalae</taxon>
        <taxon>rosids</taxon>
        <taxon>malvids</taxon>
        <taxon>Brassicales</taxon>
        <taxon>Brassicaceae</taxon>
        <taxon>Camelineae</taxon>
        <taxon>Camelina</taxon>
    </lineage>
</organism>
<keyword evidence="5 15" id="KW-0732">Signal</keyword>
<gene>
    <name evidence="18" type="primary">LOC104732937</name>
</gene>
<accession>A0ABM0V506</accession>
<keyword evidence="2" id="KW-0723">Serine/threonine-protein kinase</keyword>
<evidence type="ECO:0000256" key="11">
    <source>
        <dbReference type="ARBA" id="ARBA00023180"/>
    </source>
</evidence>
<dbReference type="Pfam" id="PF12819">
    <property type="entry name" value="Malectin_like"/>
    <property type="match status" value="1"/>
</dbReference>
<keyword evidence="17" id="KW-1185">Reference proteome</keyword>
<evidence type="ECO:0000256" key="15">
    <source>
        <dbReference type="SAM" id="SignalP"/>
    </source>
</evidence>
<dbReference type="InterPro" id="IPR008271">
    <property type="entry name" value="Ser/Thr_kinase_AS"/>
</dbReference>
<dbReference type="InterPro" id="IPR024788">
    <property type="entry name" value="Malectin-like_Carb-bd_dom"/>
</dbReference>
<dbReference type="InterPro" id="IPR045272">
    <property type="entry name" value="ANXUR1/2-like"/>
</dbReference>
<reference evidence="18" key="2">
    <citation type="submission" date="2025-08" db="UniProtKB">
        <authorList>
            <consortium name="RefSeq"/>
        </authorList>
    </citation>
    <scope>IDENTIFICATION</scope>
    <source>
        <tissue evidence="18">Leaf</tissue>
    </source>
</reference>
<dbReference type="Proteomes" id="UP000694864">
    <property type="component" value="Chromosome 12"/>
</dbReference>
<dbReference type="SMART" id="SM00220">
    <property type="entry name" value="S_TKc"/>
    <property type="match status" value="1"/>
</dbReference>
<dbReference type="InterPro" id="IPR001245">
    <property type="entry name" value="Ser-Thr/Tyr_kinase_cat_dom"/>
</dbReference>
<comment type="subcellular location">
    <subcellularLocation>
        <location evidence="1">Membrane</location>
        <topology evidence="1">Single-pass type I membrane protein</topology>
    </subcellularLocation>
</comment>
<evidence type="ECO:0000256" key="6">
    <source>
        <dbReference type="ARBA" id="ARBA00022741"/>
    </source>
</evidence>
<evidence type="ECO:0000256" key="13">
    <source>
        <dbReference type="SAM" id="MobiDB-lite"/>
    </source>
</evidence>
<dbReference type="Gene3D" id="2.60.120.430">
    <property type="entry name" value="Galactose-binding lectin"/>
    <property type="match status" value="2"/>
</dbReference>
<name>A0ABM0V506_CAMSA</name>
<dbReference type="PROSITE" id="PS00107">
    <property type="entry name" value="PROTEIN_KINASE_ATP"/>
    <property type="match status" value="1"/>
</dbReference>
<dbReference type="PANTHER" id="PTHR34590">
    <property type="entry name" value="OS03G0124300 PROTEIN-RELATED"/>
    <property type="match status" value="1"/>
</dbReference>
<dbReference type="PANTHER" id="PTHR34590:SF5">
    <property type="entry name" value="OS04G0586500 PROTEIN"/>
    <property type="match status" value="1"/>
</dbReference>
<feature type="region of interest" description="Disordered" evidence="13">
    <location>
        <begin position="813"/>
        <end position="867"/>
    </location>
</feature>
<proteinExistence type="predicted"/>
<dbReference type="InterPro" id="IPR011009">
    <property type="entry name" value="Kinase-like_dom_sf"/>
</dbReference>
<evidence type="ECO:0000256" key="4">
    <source>
        <dbReference type="ARBA" id="ARBA00022692"/>
    </source>
</evidence>
<evidence type="ECO:0000256" key="2">
    <source>
        <dbReference type="ARBA" id="ARBA00022527"/>
    </source>
</evidence>
<dbReference type="CDD" id="cd14066">
    <property type="entry name" value="STKc_IRAK"/>
    <property type="match status" value="1"/>
</dbReference>
<evidence type="ECO:0000256" key="9">
    <source>
        <dbReference type="ARBA" id="ARBA00022989"/>
    </source>
</evidence>
<evidence type="ECO:0000256" key="5">
    <source>
        <dbReference type="ARBA" id="ARBA00022729"/>
    </source>
</evidence>
<dbReference type="InterPro" id="IPR017441">
    <property type="entry name" value="Protein_kinase_ATP_BS"/>
</dbReference>
<dbReference type="GeneID" id="104732937"/>
<dbReference type="Gene3D" id="3.30.200.20">
    <property type="entry name" value="Phosphorylase Kinase, domain 1"/>
    <property type="match status" value="1"/>
</dbReference>
<dbReference type="PROSITE" id="PS00108">
    <property type="entry name" value="PROTEIN_KINASE_ST"/>
    <property type="match status" value="1"/>
</dbReference>
<evidence type="ECO:0000256" key="10">
    <source>
        <dbReference type="ARBA" id="ARBA00023136"/>
    </source>
</evidence>
<evidence type="ECO:0000259" key="16">
    <source>
        <dbReference type="PROSITE" id="PS50011"/>
    </source>
</evidence>
<keyword evidence="8 12" id="KW-0067">ATP-binding</keyword>
<dbReference type="Pfam" id="PF07714">
    <property type="entry name" value="PK_Tyr_Ser-Thr"/>
    <property type="match status" value="1"/>
</dbReference>
<keyword evidence="7" id="KW-0418">Kinase</keyword>
<keyword evidence="4 14" id="KW-0812">Transmembrane</keyword>
<dbReference type="SUPFAM" id="SSF56112">
    <property type="entry name" value="Protein kinase-like (PK-like)"/>
    <property type="match status" value="1"/>
</dbReference>
<reference evidence="17" key="1">
    <citation type="journal article" date="2014" name="Nat. Commun.">
        <title>The emerging biofuel crop Camelina sativa retains a highly undifferentiated hexaploid genome structure.</title>
        <authorList>
            <person name="Kagale S."/>
            <person name="Koh C."/>
            <person name="Nixon J."/>
            <person name="Bollina V."/>
            <person name="Clarke W.E."/>
            <person name="Tuteja R."/>
            <person name="Spillane C."/>
            <person name="Robinson S.J."/>
            <person name="Links M.G."/>
            <person name="Clarke C."/>
            <person name="Higgins E.E."/>
            <person name="Huebert T."/>
            <person name="Sharpe A.G."/>
            <person name="Parkin I.A."/>
        </authorList>
    </citation>
    <scope>NUCLEOTIDE SEQUENCE [LARGE SCALE GENOMIC DNA]</scope>
    <source>
        <strain evidence="17">cv. DH55</strain>
    </source>
</reference>
<feature type="chain" id="PRO_5046804796" evidence="15">
    <location>
        <begin position="21"/>
        <end position="867"/>
    </location>
</feature>
<feature type="domain" description="Protein kinase" evidence="16">
    <location>
        <begin position="513"/>
        <end position="791"/>
    </location>
</feature>
<sequence>MICHVLIIFSILISTTTVGGQGATAPFKPADVFLFNCGGTSNNFDDTGRNWTVEYPKTMSSNLVNASFTSEASYQESGVSQIPYMKARIFRSQFTYTFQVTTPGSKFLRLYFYPTRYGSNFDAVNSFFSVKVNGFTLLNNFSADLTVKASKTKTKFIIIKEFIIPVNRTLHLTFTPSTNSLAFVNGIEIVSMPQRLYSKGGFDDVITNVGSSVDFHIENSTAFETIYRLNVGGQTVGDSGMFRRWLSDDELVLNQNSGITPMVRDIKINYTVKTPAYVAPEDVYATSRSMGNADHPELNLNFNLTWLFTVDVGFNYLVRLHFCETLLEVNKAGQRVFSIFMENQIATLEMDVFRLSGGSWIPMYLDYNVIVGSGSGLRHDLRLDLHPLRSVNPKYYDAILNGVEILKLNDPNGNLAGPNPDPLVPPNSVTPQIPKGNNNKSNVLVIILAVVGSSIVLAMFVVGVVVIIKRKKKKKRSNEFGVHTMKTKLATSLPSDLCRRFSISEIKSATNDFEDKLVVGVGGFGTVYKGRIDGGATLVAVKRLDITSNQGAKEFETEVEMLTKLRHVHLVSLIGYCNDQNEMVLVYEYMQHGTVRDHLYKRNKFSDPPLSWKRRLEICIGAARGLQYLHTGAKHTIIHRDIKTTNILLDENFVAKVSDFGLSRVGPTSASQTHVSTVVRGTLGYLDPEYFRRQVLTEKSDVYSFGVVLFEVLCCRPIKMQSDPLEQADLIRWVKENYEKGTVDEIIDQDLSVDITSVSLEKFCEIAVRCVQDRGIERPSMNDVVWALEFALQLHETDKKNDNVESLDLIPLGEVGTTTDGEDDLFSRTRGEGAKSTAANDSVPQVGNERSGSSWGVSSEIKEPKAR</sequence>
<dbReference type="RefSeq" id="XP_010450843.1">
    <property type="nucleotide sequence ID" value="XM_010452541.1"/>
</dbReference>
<keyword evidence="6 12" id="KW-0547">Nucleotide-binding</keyword>
<evidence type="ECO:0000313" key="18">
    <source>
        <dbReference type="RefSeq" id="XP_010450843.1"/>
    </source>
</evidence>
<evidence type="ECO:0000313" key="17">
    <source>
        <dbReference type="Proteomes" id="UP000694864"/>
    </source>
</evidence>
<feature type="binding site" evidence="12">
    <location>
        <position position="542"/>
    </location>
    <ligand>
        <name>ATP</name>
        <dbReference type="ChEBI" id="CHEBI:30616"/>
    </ligand>
</feature>
<evidence type="ECO:0000256" key="1">
    <source>
        <dbReference type="ARBA" id="ARBA00004479"/>
    </source>
</evidence>
<keyword evidence="3" id="KW-0808">Transferase</keyword>
<dbReference type="Gene3D" id="1.10.510.10">
    <property type="entry name" value="Transferase(Phosphotransferase) domain 1"/>
    <property type="match status" value="1"/>
</dbReference>
<protein>
    <submittedName>
        <fullName evidence="18">Receptor-like protein kinase At5g39000</fullName>
    </submittedName>
</protein>
<evidence type="ECO:0000256" key="8">
    <source>
        <dbReference type="ARBA" id="ARBA00022840"/>
    </source>
</evidence>
<feature type="signal peptide" evidence="15">
    <location>
        <begin position="1"/>
        <end position="20"/>
    </location>
</feature>
<evidence type="ECO:0000256" key="3">
    <source>
        <dbReference type="ARBA" id="ARBA00022679"/>
    </source>
</evidence>
<evidence type="ECO:0000256" key="12">
    <source>
        <dbReference type="PROSITE-ProRule" id="PRU10141"/>
    </source>
</evidence>
<evidence type="ECO:0000256" key="14">
    <source>
        <dbReference type="SAM" id="Phobius"/>
    </source>
</evidence>
<dbReference type="InterPro" id="IPR000719">
    <property type="entry name" value="Prot_kinase_dom"/>
</dbReference>
<dbReference type="PROSITE" id="PS50011">
    <property type="entry name" value="PROTEIN_KINASE_DOM"/>
    <property type="match status" value="1"/>
</dbReference>